<gene>
    <name evidence="1" type="ORF">N4J17_05230</name>
</gene>
<evidence type="ECO:0000313" key="1">
    <source>
        <dbReference type="EMBL" id="WWF03022.1"/>
    </source>
</evidence>
<dbReference type="EMBL" id="CP104311">
    <property type="protein sequence ID" value="WWF03022.1"/>
    <property type="molecule type" value="Genomic_DNA"/>
</dbReference>
<sequence length="51" mass="5562">MAKYLKNLPPCPKWPPRPKPGVAKYIKNLPKPAVVATGETGVTKYLKSLNG</sequence>
<accession>A0ABZ2F6Y5</accession>
<reference evidence="1 2" key="1">
    <citation type="submission" date="2022-09" db="EMBL/GenBank/DDBJ databases">
        <authorList>
            <person name="Giprobiosintez L."/>
        </authorList>
    </citation>
    <scope>NUCLEOTIDE SEQUENCE [LARGE SCALE GENOMIC DNA]</scope>
    <source>
        <strain evidence="2">VKPM-B-12549 (GBS-15)</strain>
    </source>
</reference>
<protein>
    <submittedName>
        <fullName evidence="1">Uncharacterized protein</fullName>
    </submittedName>
</protein>
<keyword evidence="2" id="KW-1185">Reference proteome</keyword>
<name>A0ABZ2F6Y5_METCP</name>
<proteinExistence type="predicted"/>
<evidence type="ECO:0000313" key="2">
    <source>
        <dbReference type="Proteomes" id="UP001359308"/>
    </source>
</evidence>
<organism evidence="1 2">
    <name type="scientific">Methylococcus capsulatus</name>
    <dbReference type="NCBI Taxonomy" id="414"/>
    <lineage>
        <taxon>Bacteria</taxon>
        <taxon>Pseudomonadati</taxon>
        <taxon>Pseudomonadota</taxon>
        <taxon>Gammaproteobacteria</taxon>
        <taxon>Methylococcales</taxon>
        <taxon>Methylococcaceae</taxon>
        <taxon>Methylococcus</taxon>
    </lineage>
</organism>
<dbReference type="Proteomes" id="UP001359308">
    <property type="component" value="Chromosome"/>
</dbReference>
<dbReference type="RefSeq" id="WP_338457661.1">
    <property type="nucleotide sequence ID" value="NZ_CP104311.1"/>
</dbReference>